<sequence length="270" mass="30019">MLPKTLKRCHFSLFSSIPWLLGFVPLLLIAGVTATAGNASSNFSQLGPSSSQYQFYDDGLTGDYYYRDSDFLMEDFLTSYQDETAITLDSSGSLPNLLGDHVNPYKEFPVDEKITLLKMKNDESKMNKSEFVLVASTPSTPTPPIITKRLDEEMLVPQVYNVHHHHHHRHDLIGPPPPIPPALDGIVSDRANIAMGISPTVIVKEIVHGKLASIVATGSPPAAPPLIIPKKITHLHPHRGHKGKPKIPGFDLFDHRKRQYGMIFLEVFKN</sequence>
<accession>A0ABP1RM77</accession>
<evidence type="ECO:0000313" key="2">
    <source>
        <dbReference type="EMBL" id="CAL8130664.1"/>
    </source>
</evidence>
<name>A0ABP1RM77_9HEXA</name>
<protein>
    <submittedName>
        <fullName evidence="2">Uncharacterized protein</fullName>
    </submittedName>
</protein>
<keyword evidence="1" id="KW-0732">Signal</keyword>
<feature type="signal peptide" evidence="1">
    <location>
        <begin position="1"/>
        <end position="34"/>
    </location>
</feature>
<feature type="chain" id="PRO_5046381818" evidence="1">
    <location>
        <begin position="35"/>
        <end position="270"/>
    </location>
</feature>
<evidence type="ECO:0000313" key="3">
    <source>
        <dbReference type="Proteomes" id="UP001642540"/>
    </source>
</evidence>
<organism evidence="2 3">
    <name type="scientific">Orchesella dallaii</name>
    <dbReference type="NCBI Taxonomy" id="48710"/>
    <lineage>
        <taxon>Eukaryota</taxon>
        <taxon>Metazoa</taxon>
        <taxon>Ecdysozoa</taxon>
        <taxon>Arthropoda</taxon>
        <taxon>Hexapoda</taxon>
        <taxon>Collembola</taxon>
        <taxon>Entomobryomorpha</taxon>
        <taxon>Entomobryoidea</taxon>
        <taxon>Orchesellidae</taxon>
        <taxon>Orchesellinae</taxon>
        <taxon>Orchesella</taxon>
    </lineage>
</organism>
<proteinExistence type="predicted"/>
<comment type="caution">
    <text evidence="2">The sequence shown here is derived from an EMBL/GenBank/DDBJ whole genome shotgun (WGS) entry which is preliminary data.</text>
</comment>
<dbReference type="Proteomes" id="UP001642540">
    <property type="component" value="Unassembled WGS sequence"/>
</dbReference>
<dbReference type="EMBL" id="CAXLJM020000083">
    <property type="protein sequence ID" value="CAL8130664.1"/>
    <property type="molecule type" value="Genomic_DNA"/>
</dbReference>
<keyword evidence="3" id="KW-1185">Reference proteome</keyword>
<reference evidence="2 3" key="1">
    <citation type="submission" date="2024-08" db="EMBL/GenBank/DDBJ databases">
        <authorList>
            <person name="Cucini C."/>
            <person name="Frati F."/>
        </authorList>
    </citation>
    <scope>NUCLEOTIDE SEQUENCE [LARGE SCALE GENOMIC DNA]</scope>
</reference>
<gene>
    <name evidence="2" type="ORF">ODALV1_LOCUS23832</name>
</gene>
<evidence type="ECO:0000256" key="1">
    <source>
        <dbReference type="SAM" id="SignalP"/>
    </source>
</evidence>